<evidence type="ECO:0000256" key="8">
    <source>
        <dbReference type="SAM" id="Phobius"/>
    </source>
</evidence>
<dbReference type="SUPFAM" id="SSF103473">
    <property type="entry name" value="MFS general substrate transporter"/>
    <property type="match status" value="1"/>
</dbReference>
<evidence type="ECO:0000256" key="5">
    <source>
        <dbReference type="ARBA" id="ARBA00023136"/>
    </source>
</evidence>
<feature type="transmembrane region" description="Helical" evidence="8">
    <location>
        <begin position="381"/>
        <end position="402"/>
    </location>
</feature>
<dbReference type="PANTHER" id="PTHR24002:SF3">
    <property type="entry name" value="SOLUTE CARRIER FAMILY 22 MEMBER 18"/>
    <property type="match status" value="1"/>
</dbReference>
<keyword evidence="2" id="KW-1003">Cell membrane</keyword>
<feature type="transmembrane region" description="Helical" evidence="8">
    <location>
        <begin position="87"/>
        <end position="111"/>
    </location>
</feature>
<feature type="transmembrane region" description="Helical" evidence="8">
    <location>
        <begin position="321"/>
        <end position="339"/>
    </location>
</feature>
<keyword evidence="4 8" id="KW-1133">Transmembrane helix</keyword>
<dbReference type="AlphaFoldDB" id="A0A093Q5B1"/>
<evidence type="ECO:0000256" key="2">
    <source>
        <dbReference type="ARBA" id="ARBA00022475"/>
    </source>
</evidence>
<dbReference type="FunFam" id="1.20.1250.20:FF:000297">
    <property type="entry name" value="Solute carrier family 22 member 18"/>
    <property type="match status" value="1"/>
</dbReference>
<dbReference type="GO" id="GO:0005635">
    <property type="term" value="C:nuclear envelope"/>
    <property type="evidence" value="ECO:0007669"/>
    <property type="project" value="TreeGrafter"/>
</dbReference>
<evidence type="ECO:0000259" key="9">
    <source>
        <dbReference type="PROSITE" id="PS50850"/>
    </source>
</evidence>
<dbReference type="GO" id="GO:0016324">
    <property type="term" value="C:apical plasma membrane"/>
    <property type="evidence" value="ECO:0007669"/>
    <property type="project" value="UniProtKB-SubCell"/>
</dbReference>
<evidence type="ECO:0000256" key="1">
    <source>
        <dbReference type="ARBA" id="ARBA00004424"/>
    </source>
</evidence>
<reference evidence="10 11" key="1">
    <citation type="submission" date="2014-06" db="EMBL/GenBank/DDBJ databases">
        <title>Genome evolution of avian class.</title>
        <authorList>
            <person name="Zhang G."/>
            <person name="Li C."/>
        </authorList>
    </citation>
    <scope>NUCLEOTIDE SEQUENCE [LARGE SCALE GENOMIC DNA]</scope>
    <source>
        <strain evidence="10">BGI_N305</strain>
    </source>
</reference>
<feature type="transmembrane region" description="Helical" evidence="8">
    <location>
        <begin position="266"/>
        <end position="284"/>
    </location>
</feature>
<dbReference type="Pfam" id="PF07690">
    <property type="entry name" value="MFS_1"/>
    <property type="match status" value="1"/>
</dbReference>
<accession>A0A093Q5B1</accession>
<evidence type="ECO:0000256" key="3">
    <source>
        <dbReference type="ARBA" id="ARBA00022692"/>
    </source>
</evidence>
<dbReference type="InterPro" id="IPR001958">
    <property type="entry name" value="Tet-R_TetA/multi-R_MdtG-like"/>
</dbReference>
<keyword evidence="3 8" id="KW-0812">Transmembrane</keyword>
<feature type="transmembrane region" description="Helical" evidence="8">
    <location>
        <begin position="20"/>
        <end position="45"/>
    </location>
</feature>
<evidence type="ECO:0000256" key="6">
    <source>
        <dbReference type="ARBA" id="ARBA00078639"/>
    </source>
</evidence>
<dbReference type="PRINTS" id="PR01035">
    <property type="entry name" value="TCRTETA"/>
</dbReference>
<dbReference type="Proteomes" id="UP000053258">
    <property type="component" value="Unassembled WGS sequence"/>
</dbReference>
<dbReference type="InterPro" id="IPR020846">
    <property type="entry name" value="MFS_dom"/>
</dbReference>
<dbReference type="PANTHER" id="PTHR24002">
    <property type="entry name" value="SOLUTE CARRIER FAMILY 22 MEMBER 18"/>
    <property type="match status" value="1"/>
</dbReference>
<feature type="transmembrane region" description="Helical" evidence="8">
    <location>
        <begin position="170"/>
        <end position="192"/>
    </location>
</feature>
<dbReference type="EMBL" id="KL670495">
    <property type="protein sequence ID" value="KFW79402.1"/>
    <property type="molecule type" value="Genomic_DNA"/>
</dbReference>
<feature type="transmembrane region" description="Helical" evidence="8">
    <location>
        <begin position="296"/>
        <end position="314"/>
    </location>
</feature>
<evidence type="ECO:0000256" key="7">
    <source>
        <dbReference type="ARBA" id="ARBA00093348"/>
    </source>
</evidence>
<dbReference type="InterPro" id="IPR011701">
    <property type="entry name" value="MFS"/>
</dbReference>
<sequence length="413" mass="44288">MRNETLAESGHSGEVKRGQVILVAYLTAALDLTFLFMQFGIIPYLAKNLGLDSVGFGYLQTTFGVLQLVGGYIFGRFADQFGARAALILSGASGSVFFLLMSLSTSIPLLFLSRLPGVFMHGIPGAQKLITDMTTPSQRADALGKLGLCFGIGMIVGSALGGVLSTKFGIFVPAYVGLVGSLINTLIAVVWIPSQTKPKLNQHVTEHSTSQSGSLFSIREILRLMKFPGVMEVFIVKVLAGLPIGLFMIMFSIISMDFFGLEAVESGYLMSYFGVLQMVVQGLVVGKLTNHCTEMTLLKLSVFVFAGVGLGMALMRTVWHYCIIAVPLVFAFSMLATITDSILTKAVPSSDTGAMLGICASVQPLTRTVGPTIGGVLYKQFGVSSFGYLQLVVNIGLFVYLLKTKISLRETKS</sequence>
<keyword evidence="5 8" id="KW-0472">Membrane</keyword>
<dbReference type="PROSITE" id="PS50850">
    <property type="entry name" value="MFS"/>
    <property type="match status" value="1"/>
</dbReference>
<name>A0A093Q5B1_9PASS</name>
<keyword evidence="11" id="KW-1185">Reference proteome</keyword>
<feature type="domain" description="Major facilitator superfamily (MFS) profile" evidence="9">
    <location>
        <begin position="17"/>
        <end position="408"/>
    </location>
</feature>
<dbReference type="STRING" id="328815.ENSMVIP00005014744"/>
<feature type="non-terminal residue" evidence="10">
    <location>
        <position position="413"/>
    </location>
</feature>
<feature type="transmembrane region" description="Helical" evidence="8">
    <location>
        <begin position="57"/>
        <end position="75"/>
    </location>
</feature>
<dbReference type="Gene3D" id="1.20.1250.20">
    <property type="entry name" value="MFS general substrate transporter like domains"/>
    <property type="match status" value="1"/>
</dbReference>
<proteinExistence type="predicted"/>
<comment type="function">
    <text evidence="7">May act as a transporter of organic cations based on a proton efflux antiport mechanism. May play a role in the transport of chloroquine and quinidine-related compounds in kidney. Plays a role in the regulation of lipid metabolism.</text>
</comment>
<feature type="transmembrane region" description="Helical" evidence="8">
    <location>
        <begin position="142"/>
        <end position="163"/>
    </location>
</feature>
<comment type="subcellular location">
    <subcellularLocation>
        <location evidence="1">Apical cell membrane</location>
        <topology evidence="1">Multi-pass membrane protein</topology>
    </subcellularLocation>
</comment>
<dbReference type="CDD" id="cd17331">
    <property type="entry name" value="MFS_SLC22A18"/>
    <property type="match status" value="1"/>
</dbReference>
<organism evidence="10 11">
    <name type="scientific">Manacus vitellinus</name>
    <name type="common">golden-collared manakin</name>
    <dbReference type="NCBI Taxonomy" id="328815"/>
    <lineage>
        <taxon>Eukaryota</taxon>
        <taxon>Metazoa</taxon>
        <taxon>Chordata</taxon>
        <taxon>Craniata</taxon>
        <taxon>Vertebrata</taxon>
        <taxon>Euteleostomi</taxon>
        <taxon>Archelosauria</taxon>
        <taxon>Archosauria</taxon>
        <taxon>Dinosauria</taxon>
        <taxon>Saurischia</taxon>
        <taxon>Theropoda</taxon>
        <taxon>Coelurosauria</taxon>
        <taxon>Aves</taxon>
        <taxon>Neognathae</taxon>
        <taxon>Neoaves</taxon>
        <taxon>Telluraves</taxon>
        <taxon>Australaves</taxon>
        <taxon>Passeriformes</taxon>
        <taxon>Pipridae</taxon>
        <taxon>Manacus</taxon>
    </lineage>
</organism>
<evidence type="ECO:0000313" key="11">
    <source>
        <dbReference type="Proteomes" id="UP000053258"/>
    </source>
</evidence>
<dbReference type="GO" id="GO:0022857">
    <property type="term" value="F:transmembrane transporter activity"/>
    <property type="evidence" value="ECO:0007669"/>
    <property type="project" value="InterPro"/>
</dbReference>
<dbReference type="InterPro" id="IPR036259">
    <property type="entry name" value="MFS_trans_sf"/>
</dbReference>
<feature type="transmembrane region" description="Helical" evidence="8">
    <location>
        <begin position="234"/>
        <end position="254"/>
    </location>
</feature>
<dbReference type="OrthoDB" id="440553at2759"/>
<protein>
    <recommendedName>
        <fullName evidence="6">Organic cation transporter-like protein 2</fullName>
    </recommendedName>
</protein>
<evidence type="ECO:0000256" key="4">
    <source>
        <dbReference type="ARBA" id="ARBA00022989"/>
    </source>
</evidence>
<gene>
    <name evidence="10" type="ORF">N305_09811</name>
</gene>
<evidence type="ECO:0000313" key="10">
    <source>
        <dbReference type="EMBL" id="KFW79402.1"/>
    </source>
</evidence>